<feature type="region of interest" description="Disordered" evidence="1">
    <location>
        <begin position="1"/>
        <end position="29"/>
    </location>
</feature>
<proteinExistence type="predicted"/>
<dbReference type="AlphaFoldDB" id="A0A8S9LI08"/>
<dbReference type="EMBL" id="QGKY02000094">
    <property type="protein sequence ID" value="KAF2604956.1"/>
    <property type="molecule type" value="Genomic_DNA"/>
</dbReference>
<evidence type="ECO:0000313" key="2">
    <source>
        <dbReference type="EMBL" id="KAF2604956.1"/>
    </source>
</evidence>
<gene>
    <name evidence="2" type="ORF">F2Q70_00027104</name>
</gene>
<organism evidence="2">
    <name type="scientific">Brassica cretica</name>
    <name type="common">Mustard</name>
    <dbReference type="NCBI Taxonomy" id="69181"/>
    <lineage>
        <taxon>Eukaryota</taxon>
        <taxon>Viridiplantae</taxon>
        <taxon>Streptophyta</taxon>
        <taxon>Embryophyta</taxon>
        <taxon>Tracheophyta</taxon>
        <taxon>Spermatophyta</taxon>
        <taxon>Magnoliopsida</taxon>
        <taxon>eudicotyledons</taxon>
        <taxon>Gunneridae</taxon>
        <taxon>Pentapetalae</taxon>
        <taxon>rosids</taxon>
        <taxon>malvids</taxon>
        <taxon>Brassicales</taxon>
        <taxon>Brassicaceae</taxon>
        <taxon>Brassiceae</taxon>
        <taxon>Brassica</taxon>
    </lineage>
</organism>
<comment type="caution">
    <text evidence="2">The sequence shown here is derived from an EMBL/GenBank/DDBJ whole genome shotgun (WGS) entry which is preliminary data.</text>
</comment>
<feature type="region of interest" description="Disordered" evidence="1">
    <location>
        <begin position="65"/>
        <end position="195"/>
    </location>
</feature>
<name>A0A8S9LI08_BRACR</name>
<sequence>MTSRRSNSRDSDRVRIRTGSANEERIRSRDVSDALTEVLHEETRLLQPSTKGAKYPEGEKYVACVKSSSPTGSEGRDCPSKKAKMNGSDHRLSVPGNMTSRRSNSHDSDRVRTRTGSANAERIRSGDVSDALTEVLREETRHPRPSTQGAKDPEGEKSVARVKSSSPTGSEGRDRPPNKAKTNGSDHRLGVPGEAAVAKPFHWQFARAAVLKMADQTRTAKQAFVDRPAGHIITNGHMAPERFKT</sequence>
<accession>A0A8S9LI08</accession>
<evidence type="ECO:0000256" key="1">
    <source>
        <dbReference type="SAM" id="MobiDB-lite"/>
    </source>
</evidence>
<protein>
    <submittedName>
        <fullName evidence="2">Uncharacterized protein</fullName>
    </submittedName>
</protein>
<reference evidence="2" key="1">
    <citation type="submission" date="2019-12" db="EMBL/GenBank/DDBJ databases">
        <title>Genome sequencing and annotation of Brassica cretica.</title>
        <authorList>
            <person name="Studholme D.J."/>
            <person name="Sarris P.F."/>
        </authorList>
    </citation>
    <scope>NUCLEOTIDE SEQUENCE</scope>
    <source>
        <strain evidence="2">PFS-102/07</strain>
        <tissue evidence="2">Leaf</tissue>
    </source>
</reference>